<proteinExistence type="predicted"/>
<dbReference type="Proteomes" id="UP001162483">
    <property type="component" value="Unassembled WGS sequence"/>
</dbReference>
<evidence type="ECO:0000313" key="2">
    <source>
        <dbReference type="Proteomes" id="UP001162483"/>
    </source>
</evidence>
<reference evidence="1" key="1">
    <citation type="submission" date="2023-05" db="EMBL/GenBank/DDBJ databases">
        <authorList>
            <person name="Stuckert A."/>
        </authorList>
    </citation>
    <scope>NUCLEOTIDE SEQUENCE</scope>
</reference>
<organism evidence="1 2">
    <name type="scientific">Staurois parvus</name>
    <dbReference type="NCBI Taxonomy" id="386267"/>
    <lineage>
        <taxon>Eukaryota</taxon>
        <taxon>Metazoa</taxon>
        <taxon>Chordata</taxon>
        <taxon>Craniata</taxon>
        <taxon>Vertebrata</taxon>
        <taxon>Euteleostomi</taxon>
        <taxon>Amphibia</taxon>
        <taxon>Batrachia</taxon>
        <taxon>Anura</taxon>
        <taxon>Neobatrachia</taxon>
        <taxon>Ranoidea</taxon>
        <taxon>Ranidae</taxon>
        <taxon>Staurois</taxon>
    </lineage>
</organism>
<dbReference type="EMBL" id="CATNWA010004398">
    <property type="protein sequence ID" value="CAI9547687.1"/>
    <property type="molecule type" value="Genomic_DNA"/>
</dbReference>
<comment type="caution">
    <text evidence="1">The sequence shown here is derived from an EMBL/GenBank/DDBJ whole genome shotgun (WGS) entry which is preliminary data.</text>
</comment>
<protein>
    <submittedName>
        <fullName evidence="1">Uncharacterized protein</fullName>
    </submittedName>
</protein>
<evidence type="ECO:0000313" key="1">
    <source>
        <dbReference type="EMBL" id="CAI9547687.1"/>
    </source>
</evidence>
<sequence length="49" mass="5545">MALSKKGLTSGAIKGLTVRCFIVCFVWPCYEPYKAICRSYCFIQVSPHQ</sequence>
<name>A0ABN9BJE0_9NEOB</name>
<keyword evidence="2" id="KW-1185">Reference proteome</keyword>
<accession>A0ABN9BJE0</accession>
<gene>
    <name evidence="1" type="ORF">SPARVUS_LOCUS3039516</name>
</gene>